<dbReference type="Proteomes" id="UP000050863">
    <property type="component" value="Unassembled WGS sequence"/>
</dbReference>
<feature type="domain" description="PilZ" evidence="1">
    <location>
        <begin position="3"/>
        <end position="80"/>
    </location>
</feature>
<proteinExistence type="predicted"/>
<name>A0A0R3KR22_9BRAD</name>
<evidence type="ECO:0000313" key="3">
    <source>
        <dbReference type="Proteomes" id="UP000050863"/>
    </source>
</evidence>
<evidence type="ECO:0000259" key="1">
    <source>
        <dbReference type="Pfam" id="PF07238"/>
    </source>
</evidence>
<dbReference type="Pfam" id="PF07238">
    <property type="entry name" value="PilZ"/>
    <property type="match status" value="1"/>
</dbReference>
<dbReference type="EMBL" id="LLXZ01000191">
    <property type="protein sequence ID" value="KRQ97341.1"/>
    <property type="molecule type" value="Genomic_DNA"/>
</dbReference>
<dbReference type="AlphaFoldDB" id="A0A0R3KR22"/>
<dbReference type="SUPFAM" id="SSF141371">
    <property type="entry name" value="PilZ domain-like"/>
    <property type="match status" value="1"/>
</dbReference>
<keyword evidence="3" id="KW-1185">Reference proteome</keyword>
<gene>
    <name evidence="2" type="ORF">CQ12_01210</name>
</gene>
<accession>A0A0R3KR22</accession>
<comment type="caution">
    <text evidence="2">The sequence shown here is derived from an EMBL/GenBank/DDBJ whole genome shotgun (WGS) entry which is preliminary data.</text>
</comment>
<organism evidence="2 3">
    <name type="scientific">Bradyrhizobium jicamae</name>
    <dbReference type="NCBI Taxonomy" id="280332"/>
    <lineage>
        <taxon>Bacteria</taxon>
        <taxon>Pseudomonadati</taxon>
        <taxon>Pseudomonadota</taxon>
        <taxon>Alphaproteobacteria</taxon>
        <taxon>Hyphomicrobiales</taxon>
        <taxon>Nitrobacteraceae</taxon>
        <taxon>Bradyrhizobium</taxon>
    </lineage>
</organism>
<dbReference type="RefSeq" id="WP_057839318.1">
    <property type="nucleotide sequence ID" value="NZ_LLXZ01000191.1"/>
</dbReference>
<dbReference type="GO" id="GO:0035438">
    <property type="term" value="F:cyclic-di-GMP binding"/>
    <property type="evidence" value="ECO:0007669"/>
    <property type="project" value="InterPro"/>
</dbReference>
<reference evidence="2 3" key="1">
    <citation type="submission" date="2014-03" db="EMBL/GenBank/DDBJ databases">
        <title>Bradyrhizobium valentinum sp. nov., isolated from effective nodules of Lupinus mariae-josephae, a lupine endemic of basic-lime soils in Eastern Spain.</title>
        <authorList>
            <person name="Duran D."/>
            <person name="Rey L."/>
            <person name="Navarro A."/>
            <person name="Busquets A."/>
            <person name="Imperial J."/>
            <person name="Ruiz-Argueso T."/>
        </authorList>
    </citation>
    <scope>NUCLEOTIDE SEQUENCE [LARGE SCALE GENOMIC DNA]</scope>
    <source>
        <strain evidence="2 3">PAC68</strain>
    </source>
</reference>
<dbReference type="InterPro" id="IPR009875">
    <property type="entry name" value="PilZ_domain"/>
</dbReference>
<sequence>MLERRQHPRGRVYYGGMIAFNARNSTLDCIVRNFSQGGAKIEFENSAILPDRIDFEVVRRGLSCVARPVWRDHNTAGLMFCGEHDMSSIVPLEWARKLRASERSNRRLKSRLKQLLNEF</sequence>
<dbReference type="OrthoDB" id="7210926at2"/>
<evidence type="ECO:0000313" key="2">
    <source>
        <dbReference type="EMBL" id="KRQ97341.1"/>
    </source>
</evidence>
<dbReference type="STRING" id="280332.CQ12_01210"/>
<protein>
    <submittedName>
        <fullName evidence="2">Pilus assembly protein PilZ</fullName>
    </submittedName>
</protein>